<keyword evidence="1" id="KW-0547">Nucleotide-binding</keyword>
<accession>A0A8S2Y0Q7</accession>
<sequence>GDMLAALSTEKATIEAADLRQHQKFTEKYGQEGS</sequence>
<feature type="non-terminal residue" evidence="4">
    <location>
        <position position="1"/>
    </location>
</feature>
<proteinExistence type="predicted"/>
<protein>
    <recommendedName>
        <fullName evidence="3">Spastin/Vps4 C-terminal domain-containing protein</fullName>
    </recommendedName>
</protein>
<dbReference type="GO" id="GO:0005524">
    <property type="term" value="F:ATP binding"/>
    <property type="evidence" value="ECO:0007669"/>
    <property type="project" value="UniProtKB-KW"/>
</dbReference>
<dbReference type="InterPro" id="IPR015415">
    <property type="entry name" value="Spast_Vps4_C"/>
</dbReference>
<evidence type="ECO:0000313" key="5">
    <source>
        <dbReference type="Proteomes" id="UP000682733"/>
    </source>
</evidence>
<dbReference type="Proteomes" id="UP000682733">
    <property type="component" value="Unassembled WGS sequence"/>
</dbReference>
<organism evidence="4 5">
    <name type="scientific">Didymodactylos carnosus</name>
    <dbReference type="NCBI Taxonomy" id="1234261"/>
    <lineage>
        <taxon>Eukaryota</taxon>
        <taxon>Metazoa</taxon>
        <taxon>Spiralia</taxon>
        <taxon>Gnathifera</taxon>
        <taxon>Rotifera</taxon>
        <taxon>Eurotatoria</taxon>
        <taxon>Bdelloidea</taxon>
        <taxon>Philodinida</taxon>
        <taxon>Philodinidae</taxon>
        <taxon>Didymodactylos</taxon>
    </lineage>
</organism>
<dbReference type="Pfam" id="PF09336">
    <property type="entry name" value="Vps4_C"/>
    <property type="match status" value="1"/>
</dbReference>
<name>A0A8S2Y0Q7_9BILA</name>
<evidence type="ECO:0000256" key="1">
    <source>
        <dbReference type="ARBA" id="ARBA00022741"/>
    </source>
</evidence>
<keyword evidence="2" id="KW-0067">ATP-binding</keyword>
<gene>
    <name evidence="4" type="ORF">TMI583_LOCUS48857</name>
</gene>
<dbReference type="EMBL" id="CAJOBA010102347">
    <property type="protein sequence ID" value="CAF4524867.1"/>
    <property type="molecule type" value="Genomic_DNA"/>
</dbReference>
<reference evidence="4" key="1">
    <citation type="submission" date="2021-02" db="EMBL/GenBank/DDBJ databases">
        <authorList>
            <person name="Nowell W R."/>
        </authorList>
    </citation>
    <scope>NUCLEOTIDE SEQUENCE</scope>
</reference>
<evidence type="ECO:0000256" key="2">
    <source>
        <dbReference type="ARBA" id="ARBA00022840"/>
    </source>
</evidence>
<evidence type="ECO:0000313" key="4">
    <source>
        <dbReference type="EMBL" id="CAF4524867.1"/>
    </source>
</evidence>
<comment type="caution">
    <text evidence="4">The sequence shown here is derived from an EMBL/GenBank/DDBJ whole genome shotgun (WGS) entry which is preliminary data.</text>
</comment>
<dbReference type="AlphaFoldDB" id="A0A8S2Y0Q7"/>
<feature type="domain" description="Spastin/Vps4 C-terminal" evidence="3">
    <location>
        <begin position="2"/>
        <end position="30"/>
    </location>
</feature>
<evidence type="ECO:0000259" key="3">
    <source>
        <dbReference type="Pfam" id="PF09336"/>
    </source>
</evidence>